<organism evidence="8 9">
    <name type="scientific">Alicyclobacillus cycloheptanicus</name>
    <dbReference type="NCBI Taxonomy" id="1457"/>
    <lineage>
        <taxon>Bacteria</taxon>
        <taxon>Bacillati</taxon>
        <taxon>Bacillota</taxon>
        <taxon>Bacilli</taxon>
        <taxon>Bacillales</taxon>
        <taxon>Alicyclobacillaceae</taxon>
        <taxon>Alicyclobacillus</taxon>
    </lineage>
</organism>
<dbReference type="RefSeq" id="WP_274455400.1">
    <property type="nucleotide sequence ID" value="NZ_CP067097.1"/>
</dbReference>
<accession>A0ABT9XE88</accession>
<evidence type="ECO:0000256" key="2">
    <source>
        <dbReference type="ARBA" id="ARBA00009477"/>
    </source>
</evidence>
<evidence type="ECO:0000256" key="5">
    <source>
        <dbReference type="ARBA" id="ARBA00023136"/>
    </source>
</evidence>
<feature type="transmembrane region" description="Helical" evidence="6">
    <location>
        <begin position="7"/>
        <end position="28"/>
    </location>
</feature>
<evidence type="ECO:0000259" key="7">
    <source>
        <dbReference type="Pfam" id="PF25997"/>
    </source>
</evidence>
<dbReference type="InterPro" id="IPR011053">
    <property type="entry name" value="Single_hybrid_motif"/>
</dbReference>
<dbReference type="PANTHER" id="PTHR30386:SF26">
    <property type="entry name" value="TRANSPORT PROTEIN COMB"/>
    <property type="match status" value="1"/>
</dbReference>
<dbReference type="PANTHER" id="PTHR30386">
    <property type="entry name" value="MEMBRANE FUSION SUBUNIT OF EMRAB-TOLC MULTIDRUG EFFLUX PUMP"/>
    <property type="match status" value="1"/>
</dbReference>
<protein>
    <submittedName>
        <fullName evidence="8">Multidrug resistance efflux pump</fullName>
    </submittedName>
</protein>
<reference evidence="8 9" key="1">
    <citation type="submission" date="2023-07" db="EMBL/GenBank/DDBJ databases">
        <title>Genomic Encyclopedia of Type Strains, Phase IV (KMG-IV): sequencing the most valuable type-strain genomes for metagenomic binning, comparative biology and taxonomic classification.</title>
        <authorList>
            <person name="Goeker M."/>
        </authorList>
    </citation>
    <scope>NUCLEOTIDE SEQUENCE [LARGE SCALE GENOMIC DNA]</scope>
    <source>
        <strain evidence="8 9">DSM 4006</strain>
    </source>
</reference>
<evidence type="ECO:0000313" key="9">
    <source>
        <dbReference type="Proteomes" id="UP001232973"/>
    </source>
</evidence>
<comment type="caution">
    <text evidence="8">The sequence shown here is derived from an EMBL/GenBank/DDBJ whole genome shotgun (WGS) entry which is preliminary data.</text>
</comment>
<keyword evidence="9" id="KW-1185">Reference proteome</keyword>
<gene>
    <name evidence="8" type="ORF">J2S03_000420</name>
</gene>
<dbReference type="InterPro" id="IPR050739">
    <property type="entry name" value="MFP"/>
</dbReference>
<dbReference type="Proteomes" id="UP001232973">
    <property type="component" value="Unassembled WGS sequence"/>
</dbReference>
<keyword evidence="3 6" id="KW-0812">Transmembrane</keyword>
<keyword evidence="4 6" id="KW-1133">Transmembrane helix</keyword>
<evidence type="ECO:0000256" key="6">
    <source>
        <dbReference type="SAM" id="Phobius"/>
    </source>
</evidence>
<proteinExistence type="inferred from homology"/>
<evidence type="ECO:0000256" key="3">
    <source>
        <dbReference type="ARBA" id="ARBA00022692"/>
    </source>
</evidence>
<keyword evidence="5 6" id="KW-0472">Membrane</keyword>
<dbReference type="InterPro" id="IPR058635">
    <property type="entry name" value="BSH_YhbJ"/>
</dbReference>
<sequence>MRARQLVILNIVIIIVVVALAGFGYWYFYNQNQYVTENDAAVTVNAQNVIAPANGKLTKWTVSDGTSVSAGDVIGVEQLPTGQTVNITTPIGGQVLKSNAVANEVVPQGDLLAVVANLNDEYIVANLKETEVRHVAVGDTVDIYLDAYPGTTFSGTVTRIGSESAAETSPYPSAQSSGNFQKEVQRIPVYISLDGKQGKYIVPNMNARVRIHRTND</sequence>
<dbReference type="Pfam" id="PF25997">
    <property type="entry name" value="BSH_YhbJ"/>
    <property type="match status" value="1"/>
</dbReference>
<dbReference type="SUPFAM" id="SSF51230">
    <property type="entry name" value="Single hybrid motif"/>
    <property type="match status" value="1"/>
</dbReference>
<dbReference type="EMBL" id="JAUSTP010000002">
    <property type="protein sequence ID" value="MDQ0188608.1"/>
    <property type="molecule type" value="Genomic_DNA"/>
</dbReference>
<evidence type="ECO:0000256" key="1">
    <source>
        <dbReference type="ARBA" id="ARBA00004167"/>
    </source>
</evidence>
<comment type="similarity">
    <text evidence="2">Belongs to the membrane fusion protein (MFP) (TC 8.A.1) family.</text>
</comment>
<dbReference type="Gene3D" id="2.40.30.170">
    <property type="match status" value="1"/>
</dbReference>
<comment type="subcellular location">
    <subcellularLocation>
        <location evidence="1">Membrane</location>
        <topology evidence="1">Single-pass membrane protein</topology>
    </subcellularLocation>
</comment>
<feature type="domain" description="YhbJ barrel-sandwich hybrid" evidence="7">
    <location>
        <begin position="47"/>
        <end position="116"/>
    </location>
</feature>
<evidence type="ECO:0000313" key="8">
    <source>
        <dbReference type="EMBL" id="MDQ0188608.1"/>
    </source>
</evidence>
<evidence type="ECO:0000256" key="4">
    <source>
        <dbReference type="ARBA" id="ARBA00022989"/>
    </source>
</evidence>
<name>A0ABT9XE88_9BACL</name>